<organism evidence="2 3">
    <name type="scientific">Winogradskyella ouciana</name>
    <dbReference type="NCBI Taxonomy" id="2608631"/>
    <lineage>
        <taxon>Bacteria</taxon>
        <taxon>Pseudomonadati</taxon>
        <taxon>Bacteroidota</taxon>
        <taxon>Flavobacteriia</taxon>
        <taxon>Flavobacteriales</taxon>
        <taxon>Flavobacteriaceae</taxon>
        <taxon>Winogradskyella</taxon>
    </lineage>
</organism>
<dbReference type="Proteomes" id="UP000447545">
    <property type="component" value="Unassembled WGS sequence"/>
</dbReference>
<dbReference type="RefSeq" id="WP_155087303.1">
    <property type="nucleotide sequence ID" value="NZ_WJYA01000002.1"/>
</dbReference>
<evidence type="ECO:0000256" key="1">
    <source>
        <dbReference type="SAM" id="Phobius"/>
    </source>
</evidence>
<keyword evidence="1" id="KW-1133">Transmembrane helix</keyword>
<dbReference type="Pfam" id="PF19578">
    <property type="entry name" value="DUF6090"/>
    <property type="match status" value="1"/>
</dbReference>
<dbReference type="AlphaFoldDB" id="A0A7K1G8U5"/>
<keyword evidence="3" id="KW-1185">Reference proteome</keyword>
<gene>
    <name evidence="2" type="ORF">F1003_00800</name>
</gene>
<dbReference type="InterPro" id="IPR045749">
    <property type="entry name" value="DUF6090"/>
</dbReference>
<protein>
    <submittedName>
        <fullName evidence="2">Uncharacterized protein</fullName>
    </submittedName>
</protein>
<proteinExistence type="predicted"/>
<feature type="transmembrane region" description="Helical" evidence="1">
    <location>
        <begin position="12"/>
        <end position="33"/>
    </location>
</feature>
<sequence length="328" mass="38469">MAQSKTSKYFKYAVGEIVLVVIGILIALSINNWNEDRKAAEKSKTLLQQIHKELAFNIGKANNVIEQYRSKDKLVFDVVNRNVNYEYYTNKGMSAFIILSQEAVEIADDAFKNLMDKQDDFTKEQDSIISKLKEIYGTNKKRVDLTDDITTNLVLEYFKNYKNEKKWYYNMIMNNQLNDEAINYLLTDSTYLNLVANFQIINLNNHKRYTNIFRRNALDTYEELSNYLKIVKDTTIIKNSKAYDHYLGTYTNGIRTHEIIRANNKLLSISYSNSNPENQFVFNFYPDSKHTFMMRTHLFGELSYNSKNEVIGFTVSNGSQRREFKKIK</sequence>
<comment type="caution">
    <text evidence="2">The sequence shown here is derived from an EMBL/GenBank/DDBJ whole genome shotgun (WGS) entry which is preliminary data.</text>
</comment>
<reference evidence="2 3" key="1">
    <citation type="submission" date="2019-11" db="EMBL/GenBank/DDBJ databases">
        <title>Winogradskyella ouciana sp. nov., isolated from the hadal seawater of the Mariana Trench.</title>
        <authorList>
            <person name="Liu R."/>
        </authorList>
    </citation>
    <scope>NUCLEOTIDE SEQUENCE [LARGE SCALE GENOMIC DNA]</scope>
    <source>
        <strain evidence="2 3">ZXX205</strain>
    </source>
</reference>
<evidence type="ECO:0000313" key="2">
    <source>
        <dbReference type="EMBL" id="MTE25455.1"/>
    </source>
</evidence>
<keyword evidence="1" id="KW-0812">Transmembrane</keyword>
<accession>A0A7K1G8U5</accession>
<evidence type="ECO:0000313" key="3">
    <source>
        <dbReference type="Proteomes" id="UP000447545"/>
    </source>
</evidence>
<keyword evidence="1" id="KW-0472">Membrane</keyword>
<dbReference type="EMBL" id="WJYA01000002">
    <property type="protein sequence ID" value="MTE25455.1"/>
    <property type="molecule type" value="Genomic_DNA"/>
</dbReference>
<name>A0A7K1G8U5_9FLAO</name>